<dbReference type="PROSITE" id="PS01124">
    <property type="entry name" value="HTH_ARAC_FAMILY_2"/>
    <property type="match status" value="1"/>
</dbReference>
<protein>
    <submittedName>
        <fullName evidence="5">Helix-turn-helix transcriptional regulator</fullName>
    </submittedName>
</protein>
<organism evidence="5 6">
    <name type="scientific">Rhodococcus artemisiae</name>
    <dbReference type="NCBI Taxonomy" id="714159"/>
    <lineage>
        <taxon>Bacteria</taxon>
        <taxon>Bacillati</taxon>
        <taxon>Actinomycetota</taxon>
        <taxon>Actinomycetes</taxon>
        <taxon>Mycobacteriales</taxon>
        <taxon>Nocardiaceae</taxon>
        <taxon>Rhodococcus</taxon>
    </lineage>
</organism>
<comment type="caution">
    <text evidence="5">The sequence shown here is derived from an EMBL/GenBank/DDBJ whole genome shotgun (WGS) entry which is preliminary data.</text>
</comment>
<dbReference type="Proteomes" id="UP001336020">
    <property type="component" value="Unassembled WGS sequence"/>
</dbReference>
<evidence type="ECO:0000256" key="3">
    <source>
        <dbReference type="ARBA" id="ARBA00023163"/>
    </source>
</evidence>
<dbReference type="SMART" id="SM00342">
    <property type="entry name" value="HTH_ARAC"/>
    <property type="match status" value="1"/>
</dbReference>
<dbReference type="InterPro" id="IPR018060">
    <property type="entry name" value="HTH_AraC"/>
</dbReference>
<keyword evidence="6" id="KW-1185">Reference proteome</keyword>
<dbReference type="RefSeq" id="WP_330133983.1">
    <property type="nucleotide sequence ID" value="NZ_JAUTXY010000006.1"/>
</dbReference>
<dbReference type="Gene3D" id="2.60.120.10">
    <property type="entry name" value="Jelly Rolls"/>
    <property type="match status" value="1"/>
</dbReference>
<dbReference type="EMBL" id="JAUTXY010000006">
    <property type="protein sequence ID" value="MEE2058734.1"/>
    <property type="molecule type" value="Genomic_DNA"/>
</dbReference>
<keyword evidence="3" id="KW-0804">Transcription</keyword>
<evidence type="ECO:0000313" key="5">
    <source>
        <dbReference type="EMBL" id="MEE2058734.1"/>
    </source>
</evidence>
<feature type="domain" description="HTH araC/xylS-type" evidence="4">
    <location>
        <begin position="173"/>
        <end position="270"/>
    </location>
</feature>
<dbReference type="SUPFAM" id="SSF46689">
    <property type="entry name" value="Homeodomain-like"/>
    <property type="match status" value="1"/>
</dbReference>
<dbReference type="Gene3D" id="1.10.10.60">
    <property type="entry name" value="Homeodomain-like"/>
    <property type="match status" value="1"/>
</dbReference>
<dbReference type="CDD" id="cd06124">
    <property type="entry name" value="cupin_NimR-like_N"/>
    <property type="match status" value="1"/>
</dbReference>
<evidence type="ECO:0000259" key="4">
    <source>
        <dbReference type="PROSITE" id="PS01124"/>
    </source>
</evidence>
<accession>A0ABU7LB11</accession>
<dbReference type="PROSITE" id="PS00041">
    <property type="entry name" value="HTH_ARAC_FAMILY_1"/>
    <property type="match status" value="1"/>
</dbReference>
<dbReference type="SUPFAM" id="SSF51182">
    <property type="entry name" value="RmlC-like cupins"/>
    <property type="match status" value="1"/>
</dbReference>
<dbReference type="PANTHER" id="PTHR11019">
    <property type="entry name" value="HTH-TYPE TRANSCRIPTIONAL REGULATOR NIMR"/>
    <property type="match status" value="1"/>
</dbReference>
<dbReference type="Pfam" id="PF02311">
    <property type="entry name" value="AraC_binding"/>
    <property type="match status" value="1"/>
</dbReference>
<keyword evidence="1" id="KW-0805">Transcription regulation</keyword>
<name>A0ABU7LB11_9NOCA</name>
<dbReference type="Pfam" id="PF12833">
    <property type="entry name" value="HTH_18"/>
    <property type="match status" value="1"/>
</dbReference>
<sequence>MTVSTQSAMHRAKSDNLKSLRRSAAVTAGSYLYEGGSLVTDWHSHDMHQIEYAVGGVVEVETATTHYLLPPQQAVWIPAGLRHQATMSPRVRSIAVMFDPELVRFHGERAAVLDVSPLIREMIIYAQRWPVGRLSDDATAERFFATLGGLVIEAIDSDEAMLSLPMSDHPVVHNAMAFTKENLHDVTIGEVGRAASVSERTLRRLFDEHVGMSWRTYLLQARMLRAMALLASPEQSVQETARAVGFDNGSSFARAFSDFCGQSPSSYRHRSASERS</sequence>
<dbReference type="InterPro" id="IPR014710">
    <property type="entry name" value="RmlC-like_jellyroll"/>
</dbReference>
<evidence type="ECO:0000256" key="2">
    <source>
        <dbReference type="ARBA" id="ARBA00023125"/>
    </source>
</evidence>
<reference evidence="5 6" key="1">
    <citation type="submission" date="2023-07" db="EMBL/GenBank/DDBJ databases">
        <authorList>
            <person name="Girao M."/>
            <person name="Carvalho M.F."/>
        </authorList>
    </citation>
    <scope>NUCLEOTIDE SEQUENCE [LARGE SCALE GENOMIC DNA]</scope>
    <source>
        <strain evidence="5 6">YIM65754</strain>
    </source>
</reference>
<gene>
    <name evidence="5" type="ORF">Q7514_14520</name>
</gene>
<dbReference type="PANTHER" id="PTHR11019:SF159">
    <property type="entry name" value="TRANSCRIPTIONAL REGULATOR-RELATED"/>
    <property type="match status" value="1"/>
</dbReference>
<dbReference type="InterPro" id="IPR009057">
    <property type="entry name" value="Homeodomain-like_sf"/>
</dbReference>
<dbReference type="InterPro" id="IPR003313">
    <property type="entry name" value="AraC-bd"/>
</dbReference>
<dbReference type="InterPro" id="IPR011051">
    <property type="entry name" value="RmlC_Cupin_sf"/>
</dbReference>
<evidence type="ECO:0000256" key="1">
    <source>
        <dbReference type="ARBA" id="ARBA00023015"/>
    </source>
</evidence>
<keyword evidence="2" id="KW-0238">DNA-binding</keyword>
<evidence type="ECO:0000313" key="6">
    <source>
        <dbReference type="Proteomes" id="UP001336020"/>
    </source>
</evidence>
<proteinExistence type="predicted"/>
<dbReference type="InterPro" id="IPR018062">
    <property type="entry name" value="HTH_AraC-typ_CS"/>
</dbReference>